<sequence length="91" mass="10401">MHKPLNEATAPTSTGGNKKWQTNVSPLRPPTLASVKTWGIQQELVAPICRCKVKDLLDKRPNFTRTFAVKLSNYEMLVVQYLGYNVHYQRL</sequence>
<dbReference type="EMBL" id="JBHULN010000016">
    <property type="protein sequence ID" value="MFD2573192.1"/>
    <property type="molecule type" value="Genomic_DNA"/>
</dbReference>
<proteinExistence type="predicted"/>
<feature type="compositionally biased region" description="Polar residues" evidence="1">
    <location>
        <begin position="9"/>
        <end position="25"/>
    </location>
</feature>
<evidence type="ECO:0000313" key="3">
    <source>
        <dbReference type="Proteomes" id="UP001597469"/>
    </source>
</evidence>
<accession>A0ABW5M8A4</accession>
<evidence type="ECO:0000256" key="1">
    <source>
        <dbReference type="SAM" id="MobiDB-lite"/>
    </source>
</evidence>
<organism evidence="2 3">
    <name type="scientific">Spirosoma soli</name>
    <dbReference type="NCBI Taxonomy" id="1770529"/>
    <lineage>
        <taxon>Bacteria</taxon>
        <taxon>Pseudomonadati</taxon>
        <taxon>Bacteroidota</taxon>
        <taxon>Cytophagia</taxon>
        <taxon>Cytophagales</taxon>
        <taxon>Cytophagaceae</taxon>
        <taxon>Spirosoma</taxon>
    </lineage>
</organism>
<name>A0ABW5M8A4_9BACT</name>
<dbReference type="Proteomes" id="UP001597469">
    <property type="component" value="Unassembled WGS sequence"/>
</dbReference>
<keyword evidence="3" id="KW-1185">Reference proteome</keyword>
<feature type="region of interest" description="Disordered" evidence="1">
    <location>
        <begin position="1"/>
        <end position="26"/>
    </location>
</feature>
<evidence type="ECO:0000313" key="2">
    <source>
        <dbReference type="EMBL" id="MFD2573192.1"/>
    </source>
</evidence>
<comment type="caution">
    <text evidence="2">The sequence shown here is derived from an EMBL/GenBank/DDBJ whole genome shotgun (WGS) entry which is preliminary data.</text>
</comment>
<dbReference type="RefSeq" id="WP_381525788.1">
    <property type="nucleotide sequence ID" value="NZ_JBHULN010000016.1"/>
</dbReference>
<protein>
    <submittedName>
        <fullName evidence="2">Uncharacterized protein</fullName>
    </submittedName>
</protein>
<reference evidence="3" key="1">
    <citation type="journal article" date="2019" name="Int. J. Syst. Evol. Microbiol.">
        <title>The Global Catalogue of Microorganisms (GCM) 10K type strain sequencing project: providing services to taxonomists for standard genome sequencing and annotation.</title>
        <authorList>
            <consortium name="The Broad Institute Genomics Platform"/>
            <consortium name="The Broad Institute Genome Sequencing Center for Infectious Disease"/>
            <person name="Wu L."/>
            <person name="Ma J."/>
        </authorList>
    </citation>
    <scope>NUCLEOTIDE SEQUENCE [LARGE SCALE GENOMIC DNA]</scope>
    <source>
        <strain evidence="3">KCTC 42805</strain>
    </source>
</reference>
<gene>
    <name evidence="2" type="ORF">ACFSUS_21295</name>
</gene>